<dbReference type="AlphaFoldDB" id="A0A0D1Y5X3"/>
<keyword evidence="4" id="KW-1185">Reference proteome</keyword>
<dbReference type="OrthoDB" id="5428055at2759"/>
<accession>A0A0D1Y5X3</accession>
<evidence type="ECO:0000256" key="1">
    <source>
        <dbReference type="SAM" id="Coils"/>
    </source>
</evidence>
<sequence>MTFRFSIRRVLNLFGGSQQANWPDAAASTGEFLRRIDNVNYWSATGPAKRAFEVLSQDIEHELAPILDSLPTDTIFSFDVYMRGEDPTTTYPVVMVICDQYEPRKQAQKIIDDSKILDGFPGMKSDNAAVPPDFDGLALWADPTYQHTADAPSPSDSVSINISGNKVSVSSVVDAGHFVKSSTVGGLVQHGETIYAYTAGHVFDKRMVRPGSPKSATLQDHKSPSINTPKKVDLSVSSIDLDYALVRLPDTTSMLRPNETENPHAVQPAHVIRAPLNDVAVVAETASAGAVKGILSGTPAYTRLPHSKSFQKVFKARFSQPLTKGDSGSWVMDESSHGLYGHVVAGGGRSAYVMPAHSVFEDAKQKLGGQLSLPQTSRADESATEIGKAAAQVIATSETMHTSPHVAHDSEISSKGLQKGGSDGLSMIRAFMRDHETPDYLRPQMDIVEEFCHGAEFSVLQSEQEAVSFKRTAWLGEGGTGWYSSYSSLLTARELYKALKRPRFQTDGDAVETTLDKSAPNASSDVARRLIFISDLDSWNIYALAATASKRQISALRGAILRYLSFESGIEVTVPTVGWAEFHLSLHLPYYAWRTSPRPYRDTRRNSSGHTLRQFRDVTLLDGFDADKSYLYEAQISCVIAGIDDWRWVAYCFVDTYFEVEDGGNTKSYQETMKEDPSCNYFFTSGEPECASSYFLRVTAPRIEQVTKEFGLVMSKLDRSSRSWQYKDKSGKSIRGSLERLEVVSSVLVDVRKALGKSLRAFSTFLDRPMNGFVDTPESSPDATSQKNVIRIHFARLQCLEERFKSLEDRRNAWERQLQYELTLGDLAEKEVLQESARLAKTNKRISNTIVCRDCFAHMPGPD</sequence>
<organism evidence="3 4">
    <name type="scientific">Exophiala spinifera</name>
    <dbReference type="NCBI Taxonomy" id="91928"/>
    <lineage>
        <taxon>Eukaryota</taxon>
        <taxon>Fungi</taxon>
        <taxon>Dikarya</taxon>
        <taxon>Ascomycota</taxon>
        <taxon>Pezizomycotina</taxon>
        <taxon>Eurotiomycetes</taxon>
        <taxon>Chaetothyriomycetidae</taxon>
        <taxon>Chaetothyriales</taxon>
        <taxon>Herpotrichiellaceae</taxon>
        <taxon>Exophiala</taxon>
    </lineage>
</organism>
<feature type="region of interest" description="Disordered" evidence="2">
    <location>
        <begin position="210"/>
        <end position="229"/>
    </location>
</feature>
<dbReference type="EMBL" id="KN847500">
    <property type="protein sequence ID" value="KIW10306.1"/>
    <property type="molecule type" value="Genomic_DNA"/>
</dbReference>
<dbReference type="RefSeq" id="XP_016230522.1">
    <property type="nucleotide sequence ID" value="XM_016385578.1"/>
</dbReference>
<feature type="compositionally biased region" description="Polar residues" evidence="2">
    <location>
        <begin position="214"/>
        <end position="228"/>
    </location>
</feature>
<evidence type="ECO:0000256" key="2">
    <source>
        <dbReference type="SAM" id="MobiDB-lite"/>
    </source>
</evidence>
<reference evidence="3 4" key="1">
    <citation type="submission" date="2015-01" db="EMBL/GenBank/DDBJ databases">
        <title>The Genome Sequence of Exophiala spinifera CBS89968.</title>
        <authorList>
            <consortium name="The Broad Institute Genomics Platform"/>
            <person name="Cuomo C."/>
            <person name="de Hoog S."/>
            <person name="Gorbushina A."/>
            <person name="Stielow B."/>
            <person name="Teixiera M."/>
            <person name="Abouelleil A."/>
            <person name="Chapman S.B."/>
            <person name="Priest M."/>
            <person name="Young S.K."/>
            <person name="Wortman J."/>
            <person name="Nusbaum C."/>
            <person name="Birren B."/>
        </authorList>
    </citation>
    <scope>NUCLEOTIDE SEQUENCE [LARGE SCALE GENOMIC DNA]</scope>
    <source>
        <strain evidence="3 4">CBS 89968</strain>
    </source>
</reference>
<keyword evidence="1" id="KW-0175">Coiled coil</keyword>
<name>A0A0D1Y5X3_9EURO</name>
<dbReference type="VEuPathDB" id="FungiDB:PV08_11268"/>
<evidence type="ECO:0000313" key="4">
    <source>
        <dbReference type="Proteomes" id="UP000053328"/>
    </source>
</evidence>
<proteinExistence type="predicted"/>
<dbReference type="GeneID" id="27338351"/>
<dbReference type="Proteomes" id="UP000053328">
    <property type="component" value="Unassembled WGS sequence"/>
</dbReference>
<dbReference type="HOGENOM" id="CLU_008774_0_0_1"/>
<evidence type="ECO:0000313" key="3">
    <source>
        <dbReference type="EMBL" id="KIW10306.1"/>
    </source>
</evidence>
<gene>
    <name evidence="3" type="ORF">PV08_11268</name>
</gene>
<protein>
    <submittedName>
        <fullName evidence="3">Uncharacterized protein</fullName>
    </submittedName>
</protein>
<feature type="coiled-coil region" evidence="1">
    <location>
        <begin position="790"/>
        <end position="817"/>
    </location>
</feature>